<evidence type="ECO:0000259" key="1">
    <source>
        <dbReference type="PROSITE" id="PS51340"/>
    </source>
</evidence>
<dbReference type="GO" id="GO:0030170">
    <property type="term" value="F:pyridoxal phosphate binding"/>
    <property type="evidence" value="ECO:0007669"/>
    <property type="project" value="InterPro"/>
</dbReference>
<dbReference type="PROSITE" id="PS51340">
    <property type="entry name" value="MOSC"/>
    <property type="match status" value="1"/>
</dbReference>
<evidence type="ECO:0000313" key="2">
    <source>
        <dbReference type="EMBL" id="AEA27707.1"/>
    </source>
</evidence>
<feature type="domain" description="MOSC" evidence="1">
    <location>
        <begin position="137"/>
        <end position="282"/>
    </location>
</feature>
<dbReference type="SUPFAM" id="SSF141673">
    <property type="entry name" value="MOSC N-terminal domain-like"/>
    <property type="match status" value="1"/>
</dbReference>
<dbReference type="InterPro" id="IPR005303">
    <property type="entry name" value="MOCOS_middle"/>
</dbReference>
<sequence length="282" mass="30466">MAPPTWPRRRAELQITTMWRYPVKSMLGEQVDEVHVAPEGLARDRALAVVDSATGMVATAKHPRLWRDLLTYSARSDGDHVRITSPSGWTLDAPARDVDARLSKALGRVVRICSERPDGASVERPAPEDVLAEGVDARVPAATVRIGQGSPGTTFVDYAPVHLITTATVEEVGTEHLRYRPNLVLRTPSGTPAYVENDWVGRELYVGDGQAGPVLRVTLPTPRCAVPTLEHGALPRAVHAVRTLIASNRVDVPGFGAVPCAGCYVEVVRPGVSRVGDEVTLR</sequence>
<gene>
    <name evidence="2" type="ordered locus">Psed_5579</name>
</gene>
<dbReference type="EMBL" id="CP002593">
    <property type="protein sequence ID" value="AEA27707.1"/>
    <property type="molecule type" value="Genomic_DNA"/>
</dbReference>
<reference evidence="2 3" key="1">
    <citation type="journal article" date="2011" name="J. Bacteriol.">
        <title>Genome sequence of the 1,4-dioxane-degrading Pseudonocardia dioxanivorans strain CB1190.</title>
        <authorList>
            <person name="Sales C.M."/>
            <person name="Mahendra S."/>
            <person name="Grostern A."/>
            <person name="Parales R.E."/>
            <person name="Goodwin L.A."/>
            <person name="Woyke T."/>
            <person name="Nolan M."/>
            <person name="Lapidus A."/>
            <person name="Chertkov O."/>
            <person name="Ovchinnikova G."/>
            <person name="Sczyrba A."/>
            <person name="Alvarez-Cohen L."/>
        </authorList>
    </citation>
    <scope>NUCLEOTIDE SEQUENCE [LARGE SCALE GENOMIC DNA]</scope>
    <source>
        <strain evidence="3">ATCC 55486 / DSM 44775 / JCM 13855 / CB1190</strain>
    </source>
</reference>
<dbReference type="KEGG" id="pdx:Psed_5579"/>
<dbReference type="GO" id="GO:0030151">
    <property type="term" value="F:molybdenum ion binding"/>
    <property type="evidence" value="ECO:0007669"/>
    <property type="project" value="InterPro"/>
</dbReference>
<evidence type="ECO:0000313" key="3">
    <source>
        <dbReference type="Proteomes" id="UP000007809"/>
    </source>
</evidence>
<dbReference type="STRING" id="675635.Psed_5579"/>
<accession>F4CYY2</accession>
<dbReference type="Pfam" id="PF03476">
    <property type="entry name" value="MOSC_N"/>
    <property type="match status" value="1"/>
</dbReference>
<proteinExistence type="predicted"/>
<protein>
    <submittedName>
        <fullName evidence="2">MOSC domain protein beta barrel domain protein</fullName>
    </submittedName>
</protein>
<name>F4CYY2_PSEUX</name>
<dbReference type="GO" id="GO:0003824">
    <property type="term" value="F:catalytic activity"/>
    <property type="evidence" value="ECO:0007669"/>
    <property type="project" value="InterPro"/>
</dbReference>
<dbReference type="HOGENOM" id="CLU_028286_4_0_11"/>
<keyword evidence="3" id="KW-1185">Reference proteome</keyword>
<dbReference type="InterPro" id="IPR005302">
    <property type="entry name" value="MoCF_Sase_C"/>
</dbReference>
<dbReference type="Pfam" id="PF03473">
    <property type="entry name" value="MOSC"/>
    <property type="match status" value="1"/>
</dbReference>
<dbReference type="InterPro" id="IPR011037">
    <property type="entry name" value="Pyrv_Knase-like_insert_dom_sf"/>
</dbReference>
<dbReference type="AlphaFoldDB" id="F4CYY2"/>
<organism evidence="2 3">
    <name type="scientific">Pseudonocardia dioxanivorans (strain ATCC 55486 / DSM 44775 / JCM 13855 / CB1190)</name>
    <dbReference type="NCBI Taxonomy" id="675635"/>
    <lineage>
        <taxon>Bacteria</taxon>
        <taxon>Bacillati</taxon>
        <taxon>Actinomycetota</taxon>
        <taxon>Actinomycetes</taxon>
        <taxon>Pseudonocardiales</taxon>
        <taxon>Pseudonocardiaceae</taxon>
        <taxon>Pseudonocardia</taxon>
    </lineage>
</organism>
<dbReference type="SUPFAM" id="SSF50800">
    <property type="entry name" value="PK beta-barrel domain-like"/>
    <property type="match status" value="1"/>
</dbReference>
<dbReference type="eggNOG" id="COG3217">
    <property type="taxonomic scope" value="Bacteria"/>
</dbReference>
<dbReference type="Proteomes" id="UP000007809">
    <property type="component" value="Chromosome"/>
</dbReference>